<keyword evidence="2 8" id="KW-0645">Protease</keyword>
<comment type="catalytic activity">
    <reaction evidence="5">
        <text>Hydrolysis of proteins with broad specificity for peptide bonds, and a preference for a large uncharged residue in P1. Hydrolyzes peptide amides.</text>
        <dbReference type="EC" id="3.4.21.62"/>
    </reaction>
</comment>
<dbReference type="GO" id="GO:0004252">
    <property type="term" value="F:serine-type endopeptidase activity"/>
    <property type="evidence" value="ECO:0007669"/>
    <property type="project" value="UniProtKB-UniRule"/>
</dbReference>
<feature type="compositionally biased region" description="Low complexity" evidence="9">
    <location>
        <begin position="1099"/>
        <end position="1111"/>
    </location>
</feature>
<accession>A0A9N8HSZ7</accession>
<dbReference type="Proteomes" id="UP001153069">
    <property type="component" value="Unassembled WGS sequence"/>
</dbReference>
<dbReference type="InterPro" id="IPR034213">
    <property type="entry name" value="S8_Vpr-like"/>
</dbReference>
<sequence length="1374" mass="145985">MLHFLSVLLIQALPLSSARHRDGGQPVPVNVYQEARRIKARYQHWISNPYRRQQRKNGRDLENASFSAQLDHLFDPVPQADNEHDAHGGPDTTANTISLRQVGLEGSAQPLFFCSPCTGKDEHAQEECARCKGFLHAQHSNMQDAIMAQFPQARIVAKTTKLINMVFVEYPVRPHDDLAEMDHIMSQIPGVLRVMPQEDSTLDDADAVEYLGGGAPLEAKFCGVGGKGVRMAILDSGIDYTHKRIGGSGTVEDYELAYGTEASSTENKQVNPAVFPTNTVIGGRDFLGESFVHTAESLADDATPDDNPVDANRHGTMVADAVLSVAPQTQLLACKVCTSDTGTCPGFAVLQALEYALDPNEDDNMDDKVDIVNLSLGGSYLSSYYDMRTEALEKVFELGVVPVVAAGNEGNIPYIGGPGAKTPNSVAVAATNGWGPGKYSYVTSYSSRGPGDLNNLKPDISAPSGLTLAAFGTGTDFYRGVQGTSFAAPVVAGALSLVKERCPSCSPFALKSILLNNAKRHVQYNTVDVPISDTSLPDDDAPNSLVGAGEVQLDKALDSDIWAYCVEDVQPTLSFGLINAHKQMEIKKTIRVINLSGNEQTLSIRNQFSSKKLNGETQENPLRISFSPAVQVLPVGCNSEVEFNVTMEVDASKAPKNRMTSGGEASNDPTLNDWNEFGGWVIIENKNLGKDVSLAYHTVIRQASDLKITGTSVIEDFEGGPTDVPVGLKNMGAGIAQVDAFEMLFTSEDDPEGGYGEEVTPSDFRYIGYRAFKPQQPISNCDYLLEFSFTTWEMQKRINLEFFQVHVDIDFDGTVDYILFNSGVFTPFTDTISCIIRDKKTNEIKCSGMPPDHSTNTANTILRVCSNDIGFATAPTEQQKINVYILTATATHLGVTEVTDRASQQFHTIEFPQAWMSAPSYDIHPGETLETLTIDGTGGNDSAKKPLGLILITNSYRGPDNTGAATRESEALILTNGELTLPIEVTPDELVFPVAKAFAGPECASWELTGTCASERTFEEDRERAVTPKPMQEMFRMHREEEKSEALSSIGAEGIGGHANVDSLQSAGAGKRQDEEGEGKCPEVGVPRSVVLRVPATPSPTQSPTVSSRPTAAPSQSATTRLPVTQSPTGKTLSPQSAATLPPPSAAGQGSGPTNTASPTSSVATTAPTTASTTTSTTQGAPANSVFSSPVAGTNRNVTVSTGATPGPGPAATGAPTTASLSTGPPTLSPSAARLVSVGTQSPTAQVATVSTAAPSAQVMTAGSTQVPTASRVVHVDTQPPVQTIPPVPAITESDNALLSPNPNAVETPVPTPLRGTPRPTGPITAAIVMYNAPTQTPGDTPPGLSFFSSTRSRFSPMLPLGLGFLVSGIALWL</sequence>
<feature type="compositionally biased region" description="Polar residues" evidence="9">
    <location>
        <begin position="1113"/>
        <end position="1139"/>
    </location>
</feature>
<feature type="active site" description="Charge relay system" evidence="7 8">
    <location>
        <position position="485"/>
    </location>
</feature>
<comment type="caution">
    <text evidence="12">The sequence shown here is derived from an EMBL/GenBank/DDBJ whole genome shotgun (WGS) entry which is preliminary data.</text>
</comment>
<evidence type="ECO:0000256" key="4">
    <source>
        <dbReference type="ARBA" id="ARBA00022825"/>
    </source>
</evidence>
<comment type="similarity">
    <text evidence="1 8">Belongs to the peptidase S8 family.</text>
</comment>
<evidence type="ECO:0000313" key="12">
    <source>
        <dbReference type="EMBL" id="CAB9524247.1"/>
    </source>
</evidence>
<dbReference type="PANTHER" id="PTHR43806:SF11">
    <property type="entry name" value="CEREVISIN-RELATED"/>
    <property type="match status" value="1"/>
</dbReference>
<feature type="compositionally biased region" description="Polar residues" evidence="9">
    <location>
        <begin position="1185"/>
        <end position="1201"/>
    </location>
</feature>
<feature type="region of interest" description="Disordered" evidence="9">
    <location>
        <begin position="1053"/>
        <end position="1231"/>
    </location>
</feature>
<evidence type="ECO:0000256" key="8">
    <source>
        <dbReference type="PROSITE-ProRule" id="PRU01240"/>
    </source>
</evidence>
<protein>
    <recommendedName>
        <fullName evidence="6">subtilisin</fullName>
        <ecNumber evidence="6">3.4.21.62</ecNumber>
    </recommendedName>
</protein>
<dbReference type="InterPro" id="IPR023828">
    <property type="entry name" value="Peptidase_S8_Ser-AS"/>
</dbReference>
<evidence type="ECO:0000256" key="10">
    <source>
        <dbReference type="SAM" id="SignalP"/>
    </source>
</evidence>
<evidence type="ECO:0000256" key="7">
    <source>
        <dbReference type="PIRSR" id="PIRSR615500-1"/>
    </source>
</evidence>
<feature type="compositionally biased region" description="Basic and acidic residues" evidence="9">
    <location>
        <begin position="1071"/>
        <end position="1081"/>
    </location>
</feature>
<dbReference type="EC" id="3.4.21.62" evidence="6"/>
<feature type="chain" id="PRO_5040410203" description="subtilisin" evidence="10">
    <location>
        <begin position="19"/>
        <end position="1374"/>
    </location>
</feature>
<keyword evidence="3 8" id="KW-0378">Hydrolase</keyword>
<evidence type="ECO:0000256" key="2">
    <source>
        <dbReference type="ARBA" id="ARBA00022670"/>
    </source>
</evidence>
<dbReference type="OrthoDB" id="1740355at2759"/>
<feature type="active site" description="Charge relay system" evidence="7 8">
    <location>
        <position position="314"/>
    </location>
</feature>
<organism evidence="12 13">
    <name type="scientific">Seminavis robusta</name>
    <dbReference type="NCBI Taxonomy" id="568900"/>
    <lineage>
        <taxon>Eukaryota</taxon>
        <taxon>Sar</taxon>
        <taxon>Stramenopiles</taxon>
        <taxon>Ochrophyta</taxon>
        <taxon>Bacillariophyta</taxon>
        <taxon>Bacillariophyceae</taxon>
        <taxon>Bacillariophycidae</taxon>
        <taxon>Naviculales</taxon>
        <taxon>Naviculaceae</taxon>
        <taxon>Seminavis</taxon>
    </lineage>
</organism>
<dbReference type="GO" id="GO:0006508">
    <property type="term" value="P:proteolysis"/>
    <property type="evidence" value="ECO:0007669"/>
    <property type="project" value="UniProtKB-KW"/>
</dbReference>
<dbReference type="SUPFAM" id="SSF52743">
    <property type="entry name" value="Subtilisin-like"/>
    <property type="match status" value="1"/>
</dbReference>
<proteinExistence type="inferred from homology"/>
<dbReference type="InterPro" id="IPR015500">
    <property type="entry name" value="Peptidase_S8_subtilisin-rel"/>
</dbReference>
<evidence type="ECO:0000256" key="1">
    <source>
        <dbReference type="ARBA" id="ARBA00011073"/>
    </source>
</evidence>
<keyword evidence="13" id="KW-1185">Reference proteome</keyword>
<dbReference type="EMBL" id="CAICTM010001510">
    <property type="protein sequence ID" value="CAB9524247.1"/>
    <property type="molecule type" value="Genomic_DNA"/>
</dbReference>
<feature type="active site" description="Charge relay system" evidence="7 8">
    <location>
        <position position="235"/>
    </location>
</feature>
<feature type="compositionally biased region" description="Low complexity" evidence="9">
    <location>
        <begin position="1202"/>
        <end position="1231"/>
    </location>
</feature>
<reference evidence="12" key="1">
    <citation type="submission" date="2020-06" db="EMBL/GenBank/DDBJ databases">
        <authorList>
            <consortium name="Plant Systems Biology data submission"/>
        </authorList>
    </citation>
    <scope>NUCLEOTIDE SEQUENCE</scope>
    <source>
        <strain evidence="12">D6</strain>
    </source>
</reference>
<dbReference type="Gene3D" id="3.40.50.200">
    <property type="entry name" value="Peptidase S8/S53 domain"/>
    <property type="match status" value="1"/>
</dbReference>
<evidence type="ECO:0000256" key="3">
    <source>
        <dbReference type="ARBA" id="ARBA00022801"/>
    </source>
</evidence>
<dbReference type="InterPro" id="IPR050131">
    <property type="entry name" value="Peptidase_S8_subtilisin-like"/>
</dbReference>
<dbReference type="InterPro" id="IPR036852">
    <property type="entry name" value="Peptidase_S8/S53_dom_sf"/>
</dbReference>
<evidence type="ECO:0000259" key="11">
    <source>
        <dbReference type="Pfam" id="PF00082"/>
    </source>
</evidence>
<keyword evidence="10" id="KW-0732">Signal</keyword>
<evidence type="ECO:0000256" key="5">
    <source>
        <dbReference type="ARBA" id="ARBA00023529"/>
    </source>
</evidence>
<dbReference type="PRINTS" id="PR00723">
    <property type="entry name" value="SUBTILISIN"/>
</dbReference>
<dbReference type="CDD" id="cd07474">
    <property type="entry name" value="Peptidases_S8_subtilisin_Vpr-like"/>
    <property type="match status" value="1"/>
</dbReference>
<dbReference type="Pfam" id="PF00082">
    <property type="entry name" value="Peptidase_S8"/>
    <property type="match status" value="1"/>
</dbReference>
<dbReference type="InterPro" id="IPR000209">
    <property type="entry name" value="Peptidase_S8/S53_dom"/>
</dbReference>
<dbReference type="PANTHER" id="PTHR43806">
    <property type="entry name" value="PEPTIDASE S8"/>
    <property type="match status" value="1"/>
</dbReference>
<evidence type="ECO:0000256" key="9">
    <source>
        <dbReference type="SAM" id="MobiDB-lite"/>
    </source>
</evidence>
<dbReference type="PROSITE" id="PS00138">
    <property type="entry name" value="SUBTILASE_SER"/>
    <property type="match status" value="1"/>
</dbReference>
<name>A0A9N8HSZ7_9STRA</name>
<dbReference type="PROSITE" id="PS51892">
    <property type="entry name" value="SUBTILASE"/>
    <property type="match status" value="1"/>
</dbReference>
<feature type="signal peptide" evidence="10">
    <location>
        <begin position="1"/>
        <end position="18"/>
    </location>
</feature>
<evidence type="ECO:0000313" key="13">
    <source>
        <dbReference type="Proteomes" id="UP001153069"/>
    </source>
</evidence>
<feature type="compositionally biased region" description="Low complexity" evidence="9">
    <location>
        <begin position="1146"/>
        <end position="1183"/>
    </location>
</feature>
<keyword evidence="4 8" id="KW-0720">Serine protease</keyword>
<feature type="domain" description="Peptidase S8/S53" evidence="11">
    <location>
        <begin position="226"/>
        <end position="547"/>
    </location>
</feature>
<evidence type="ECO:0000256" key="6">
    <source>
        <dbReference type="ARBA" id="ARBA00023619"/>
    </source>
</evidence>
<gene>
    <name evidence="12" type="ORF">SEMRO_1512_G278780.1</name>
</gene>